<dbReference type="Pfam" id="PF01569">
    <property type="entry name" value="PAP2"/>
    <property type="match status" value="1"/>
</dbReference>
<comment type="subcellular location">
    <subcellularLocation>
        <location evidence="1">Membrane</location>
        <topology evidence="1">Multi-pass membrane protein</topology>
    </subcellularLocation>
</comment>
<dbReference type="SMART" id="SM00014">
    <property type="entry name" value="acidPPc"/>
    <property type="match status" value="1"/>
</dbReference>
<dbReference type="RefSeq" id="XP_016607115.1">
    <property type="nucleotide sequence ID" value="XM_016754228.1"/>
</dbReference>
<keyword evidence="9" id="KW-1185">Reference proteome</keyword>
<evidence type="ECO:0000256" key="2">
    <source>
        <dbReference type="ARBA" id="ARBA00008816"/>
    </source>
</evidence>
<dbReference type="VEuPathDB" id="FungiDB:SPPG_06022"/>
<keyword evidence="3 6" id="KW-0812">Transmembrane</keyword>
<keyword evidence="4 6" id="KW-1133">Transmembrane helix</keyword>
<feature type="transmembrane region" description="Helical" evidence="6">
    <location>
        <begin position="178"/>
        <end position="196"/>
    </location>
</feature>
<feature type="transmembrane region" description="Helical" evidence="6">
    <location>
        <begin position="256"/>
        <end position="275"/>
    </location>
</feature>
<dbReference type="GO" id="GO:0016020">
    <property type="term" value="C:membrane"/>
    <property type="evidence" value="ECO:0007669"/>
    <property type="project" value="UniProtKB-SubCell"/>
</dbReference>
<dbReference type="OrthoDB" id="10030083at2759"/>
<organism evidence="8 9">
    <name type="scientific">Spizellomyces punctatus (strain DAOM BR117)</name>
    <dbReference type="NCBI Taxonomy" id="645134"/>
    <lineage>
        <taxon>Eukaryota</taxon>
        <taxon>Fungi</taxon>
        <taxon>Fungi incertae sedis</taxon>
        <taxon>Chytridiomycota</taxon>
        <taxon>Chytridiomycota incertae sedis</taxon>
        <taxon>Chytridiomycetes</taxon>
        <taxon>Spizellomycetales</taxon>
        <taxon>Spizellomycetaceae</taxon>
        <taxon>Spizellomyces</taxon>
    </lineage>
</organism>
<evidence type="ECO:0000256" key="4">
    <source>
        <dbReference type="ARBA" id="ARBA00022989"/>
    </source>
</evidence>
<dbReference type="AlphaFoldDB" id="A0A0L0HC16"/>
<dbReference type="eggNOG" id="KOG3030">
    <property type="taxonomic scope" value="Eukaryota"/>
</dbReference>
<dbReference type="GO" id="GO:0008195">
    <property type="term" value="F:phosphatidate phosphatase activity"/>
    <property type="evidence" value="ECO:0007669"/>
    <property type="project" value="TreeGrafter"/>
</dbReference>
<dbReference type="FunCoup" id="A0A0L0HC16">
    <property type="interactions" value="61"/>
</dbReference>
<sequence length="294" mass="33397">MLPKISPTIRHTLPDYVALLITFFIGVGVSYIHPFERPFRPDDLDISHPHYNDWVPNGVVISVVLIVPPVVMALFWAVRVGLDRMGWIPLSNVTSPVRPNRGNVASFAKDLHWFMLGLLFSLATTKLFTDFLKNWAGRLRPDFLGRCLWNATLNACTGDTETIREGRRSFPSGHTSSMFAGMGFLSIWMAGWFGVLRNWREREVSVEEDESDGMESAVEEEFGKGWKGVLILVPLLPAFYVGISRTQQYVHHPSDVAFGGAMGFLISLLFYRLFYDRTGRPKSFSIRVPARRLW</sequence>
<evidence type="ECO:0000259" key="7">
    <source>
        <dbReference type="SMART" id="SM00014"/>
    </source>
</evidence>
<dbReference type="InterPro" id="IPR036938">
    <property type="entry name" value="PAP2/HPO_sf"/>
</dbReference>
<dbReference type="GO" id="GO:0006644">
    <property type="term" value="P:phospholipid metabolic process"/>
    <property type="evidence" value="ECO:0007669"/>
    <property type="project" value="InterPro"/>
</dbReference>
<proteinExistence type="inferred from homology"/>
<feature type="transmembrane region" description="Helical" evidence="6">
    <location>
        <begin position="12"/>
        <end position="34"/>
    </location>
</feature>
<evidence type="ECO:0000256" key="1">
    <source>
        <dbReference type="ARBA" id="ARBA00004141"/>
    </source>
</evidence>
<evidence type="ECO:0000313" key="8">
    <source>
        <dbReference type="EMBL" id="KNC99075.1"/>
    </source>
</evidence>
<evidence type="ECO:0000256" key="3">
    <source>
        <dbReference type="ARBA" id="ARBA00022692"/>
    </source>
</evidence>
<dbReference type="Gene3D" id="1.20.144.10">
    <property type="entry name" value="Phosphatidic acid phosphatase type 2/haloperoxidase"/>
    <property type="match status" value="1"/>
</dbReference>
<evidence type="ECO:0000313" key="9">
    <source>
        <dbReference type="Proteomes" id="UP000053201"/>
    </source>
</evidence>
<dbReference type="GO" id="GO:0046839">
    <property type="term" value="P:phospholipid dephosphorylation"/>
    <property type="evidence" value="ECO:0007669"/>
    <property type="project" value="TreeGrafter"/>
</dbReference>
<evidence type="ECO:0000256" key="6">
    <source>
        <dbReference type="SAM" id="Phobius"/>
    </source>
</evidence>
<dbReference type="Proteomes" id="UP000053201">
    <property type="component" value="Unassembled WGS sequence"/>
</dbReference>
<dbReference type="OMA" id="CTPLIVI"/>
<dbReference type="CDD" id="cd03390">
    <property type="entry name" value="PAP2_containing_1_like"/>
    <property type="match status" value="1"/>
</dbReference>
<dbReference type="GeneID" id="27689357"/>
<dbReference type="PANTHER" id="PTHR10165">
    <property type="entry name" value="LIPID PHOSPHATE PHOSPHATASE"/>
    <property type="match status" value="1"/>
</dbReference>
<feature type="transmembrane region" description="Helical" evidence="6">
    <location>
        <begin position="111"/>
        <end position="129"/>
    </location>
</feature>
<reference evidence="8 9" key="1">
    <citation type="submission" date="2009-08" db="EMBL/GenBank/DDBJ databases">
        <title>The Genome Sequence of Spizellomyces punctatus strain DAOM BR117.</title>
        <authorList>
            <consortium name="The Broad Institute Genome Sequencing Platform"/>
            <person name="Russ C."/>
            <person name="Cuomo C."/>
            <person name="Shea T."/>
            <person name="Young S.K."/>
            <person name="Zeng Q."/>
            <person name="Koehrsen M."/>
            <person name="Haas B."/>
            <person name="Borodovsky M."/>
            <person name="Guigo R."/>
            <person name="Alvarado L."/>
            <person name="Berlin A."/>
            <person name="Bochicchio J."/>
            <person name="Borenstein D."/>
            <person name="Chapman S."/>
            <person name="Chen Z."/>
            <person name="Engels R."/>
            <person name="Freedman E."/>
            <person name="Gellesch M."/>
            <person name="Goldberg J."/>
            <person name="Griggs A."/>
            <person name="Gujja S."/>
            <person name="Heiman D."/>
            <person name="Hepburn T."/>
            <person name="Howarth C."/>
            <person name="Jen D."/>
            <person name="Larson L."/>
            <person name="Lewis B."/>
            <person name="Mehta T."/>
            <person name="Park D."/>
            <person name="Pearson M."/>
            <person name="Roberts A."/>
            <person name="Saif S."/>
            <person name="Shenoy N."/>
            <person name="Sisk P."/>
            <person name="Stolte C."/>
            <person name="Sykes S."/>
            <person name="Thomson T."/>
            <person name="Walk T."/>
            <person name="White J."/>
            <person name="Yandava C."/>
            <person name="Burger G."/>
            <person name="Gray M.W."/>
            <person name="Holland P.W.H."/>
            <person name="King N."/>
            <person name="Lang F.B.F."/>
            <person name="Roger A.J."/>
            <person name="Ruiz-Trillo I."/>
            <person name="Lander E."/>
            <person name="Nusbaum C."/>
        </authorList>
    </citation>
    <scope>NUCLEOTIDE SEQUENCE [LARGE SCALE GENOMIC DNA]</scope>
    <source>
        <strain evidence="8 9">DAOM BR117</strain>
    </source>
</reference>
<dbReference type="SUPFAM" id="SSF48317">
    <property type="entry name" value="Acid phosphatase/Vanadium-dependent haloperoxidase"/>
    <property type="match status" value="1"/>
</dbReference>
<dbReference type="InterPro" id="IPR000326">
    <property type="entry name" value="PAP2/HPO"/>
</dbReference>
<accession>A0A0L0HC16</accession>
<evidence type="ECO:0000256" key="5">
    <source>
        <dbReference type="ARBA" id="ARBA00023136"/>
    </source>
</evidence>
<feature type="transmembrane region" description="Helical" evidence="6">
    <location>
        <begin position="225"/>
        <end position="244"/>
    </location>
</feature>
<dbReference type="InParanoid" id="A0A0L0HC16"/>
<dbReference type="STRING" id="645134.A0A0L0HC16"/>
<protein>
    <recommendedName>
        <fullName evidence="7">Phosphatidic acid phosphatase type 2/haloperoxidase domain-containing protein</fullName>
    </recommendedName>
</protein>
<feature type="domain" description="Phosphatidic acid phosphatase type 2/haloperoxidase" evidence="7">
    <location>
        <begin position="116"/>
        <end position="271"/>
    </location>
</feature>
<name>A0A0L0HC16_SPIPD</name>
<dbReference type="EMBL" id="KQ257459">
    <property type="protein sequence ID" value="KNC99075.1"/>
    <property type="molecule type" value="Genomic_DNA"/>
</dbReference>
<dbReference type="InterPro" id="IPR043216">
    <property type="entry name" value="PAP-like"/>
</dbReference>
<keyword evidence="5 6" id="KW-0472">Membrane</keyword>
<feature type="transmembrane region" description="Helical" evidence="6">
    <location>
        <begin position="54"/>
        <end position="78"/>
    </location>
</feature>
<comment type="similarity">
    <text evidence="2">Belongs to the PA-phosphatase related phosphoesterase family.</text>
</comment>
<dbReference type="PANTHER" id="PTHR10165:SF35">
    <property type="entry name" value="RE23632P"/>
    <property type="match status" value="1"/>
</dbReference>
<gene>
    <name evidence="8" type="ORF">SPPG_06022</name>
</gene>